<dbReference type="Proteomes" id="UP000494040">
    <property type="component" value="Unassembled WGS sequence"/>
</dbReference>
<dbReference type="GeneID" id="106661331"/>
<evidence type="ECO:0008006" key="4">
    <source>
        <dbReference type="Google" id="ProtNLM"/>
    </source>
</evidence>
<dbReference type="PANTHER" id="PTHR11008:SF9">
    <property type="entry name" value="PROTEIN TAKEOUT-LIKE PROTEIN"/>
    <property type="match status" value="1"/>
</dbReference>
<proteinExistence type="predicted"/>
<sequence>MKVFHWFIHFFILHELCFCEIIENLLMKSLQKISQITEVTCSDGQLVHVPWRDEDLQTLMEKLFKKLKEIAIDNDTFHYNDVNYFDKDGYGLIFRGSGGNFIVQGTASMNVSHLVATHNDTLHFELILTFGEVQLTGYYNFTFDILTMLPLFGAGDFGLIVPSLTLNITMDLKQTIDQILQITESNFLLKIPKFEVDFENLLGSKVYSKLIPAIINDVAEDLVGYEKYVMKILNVASRINNELCNIKFTYDKMIDAITHFIQ</sequence>
<protein>
    <recommendedName>
        <fullName evidence="4">Juvenile hormone binding protein</fullName>
    </recommendedName>
</protein>
<keyword evidence="3" id="KW-1185">Reference proteome</keyword>
<reference evidence="2" key="1">
    <citation type="submission" date="2022-01" db="UniProtKB">
        <authorList>
            <consortium name="EnsemblMetazoa"/>
        </authorList>
    </citation>
    <scope>IDENTIFICATION</scope>
</reference>
<evidence type="ECO:0000313" key="3">
    <source>
        <dbReference type="Proteomes" id="UP000494040"/>
    </source>
</evidence>
<keyword evidence="1" id="KW-0732">Signal</keyword>
<feature type="chain" id="PRO_5035309718" description="Juvenile hormone binding protein" evidence="1">
    <location>
        <begin position="20"/>
        <end position="262"/>
    </location>
</feature>
<dbReference type="Pfam" id="PF06585">
    <property type="entry name" value="JHBP"/>
    <property type="match status" value="1"/>
</dbReference>
<evidence type="ECO:0000256" key="1">
    <source>
        <dbReference type="SAM" id="SignalP"/>
    </source>
</evidence>
<name>A0A8I6R992_CIMLE</name>
<organism evidence="2 3">
    <name type="scientific">Cimex lectularius</name>
    <name type="common">Bed bug</name>
    <name type="synonym">Acanthia lectularia</name>
    <dbReference type="NCBI Taxonomy" id="79782"/>
    <lineage>
        <taxon>Eukaryota</taxon>
        <taxon>Metazoa</taxon>
        <taxon>Ecdysozoa</taxon>
        <taxon>Arthropoda</taxon>
        <taxon>Hexapoda</taxon>
        <taxon>Insecta</taxon>
        <taxon>Pterygota</taxon>
        <taxon>Neoptera</taxon>
        <taxon>Paraneoptera</taxon>
        <taxon>Hemiptera</taxon>
        <taxon>Heteroptera</taxon>
        <taxon>Panheteroptera</taxon>
        <taxon>Cimicomorpha</taxon>
        <taxon>Cimicidae</taxon>
        <taxon>Cimex</taxon>
    </lineage>
</organism>
<dbReference type="AlphaFoldDB" id="A0A8I6R992"/>
<dbReference type="EnsemblMetazoa" id="XM_014384631.2">
    <property type="protein sequence ID" value="XP_014240117.1"/>
    <property type="gene ID" value="LOC106661331"/>
</dbReference>
<accession>A0A8I6R992</accession>
<feature type="signal peptide" evidence="1">
    <location>
        <begin position="1"/>
        <end position="19"/>
    </location>
</feature>
<dbReference type="PANTHER" id="PTHR11008">
    <property type="entry name" value="PROTEIN TAKEOUT-LIKE PROTEIN"/>
    <property type="match status" value="1"/>
</dbReference>
<dbReference type="KEGG" id="clec:106661331"/>
<dbReference type="OrthoDB" id="6370791at2759"/>
<dbReference type="RefSeq" id="XP_014240117.1">
    <property type="nucleotide sequence ID" value="XM_014384631.2"/>
</dbReference>
<evidence type="ECO:0000313" key="2">
    <source>
        <dbReference type="EnsemblMetazoa" id="XP_014240117.1"/>
    </source>
</evidence>
<dbReference type="InterPro" id="IPR010562">
    <property type="entry name" value="Haemolymph_juvenile_hormone-bd"/>
</dbReference>